<dbReference type="Proteomes" id="UP000241639">
    <property type="component" value="Unassembled WGS sequence"/>
</dbReference>
<feature type="compositionally biased region" description="Polar residues" evidence="1">
    <location>
        <begin position="41"/>
        <end position="62"/>
    </location>
</feature>
<organism evidence="3 4">
    <name type="scientific">Desmospora activa DSM 45169</name>
    <dbReference type="NCBI Taxonomy" id="1121389"/>
    <lineage>
        <taxon>Bacteria</taxon>
        <taxon>Bacillati</taxon>
        <taxon>Bacillota</taxon>
        <taxon>Bacilli</taxon>
        <taxon>Bacillales</taxon>
        <taxon>Thermoactinomycetaceae</taxon>
        <taxon>Desmospora</taxon>
    </lineage>
</organism>
<comment type="caution">
    <text evidence="3">The sequence shown here is derived from an EMBL/GenBank/DDBJ whole genome shotgun (WGS) entry which is preliminary data.</text>
</comment>
<evidence type="ECO:0000256" key="1">
    <source>
        <dbReference type="SAM" id="MobiDB-lite"/>
    </source>
</evidence>
<evidence type="ECO:0000313" key="3">
    <source>
        <dbReference type="EMBL" id="PTM59482.1"/>
    </source>
</evidence>
<sequence length="134" mass="15707">MEELFKLLFANGFITLLVIYFIISAVSRMLKGAAEEKRRQQQSPKKQTKQNSWAQAKNQGIQETKELKERLKEKHRHRLSDDLAENPIVMMEASSKKSSSPWAKLPKQEWKRGIILKEILDPPKARRRSGYPYR</sequence>
<evidence type="ECO:0000313" key="4">
    <source>
        <dbReference type="Proteomes" id="UP000241639"/>
    </source>
</evidence>
<keyword evidence="2" id="KW-0472">Membrane</keyword>
<dbReference type="EMBL" id="PZZP01000001">
    <property type="protein sequence ID" value="PTM59482.1"/>
    <property type="molecule type" value="Genomic_DNA"/>
</dbReference>
<evidence type="ECO:0000256" key="2">
    <source>
        <dbReference type="SAM" id="Phobius"/>
    </source>
</evidence>
<feature type="region of interest" description="Disordered" evidence="1">
    <location>
        <begin position="33"/>
        <end position="85"/>
    </location>
</feature>
<dbReference type="RefSeq" id="WP_107726509.1">
    <property type="nucleotide sequence ID" value="NZ_PZZP01000001.1"/>
</dbReference>
<keyword evidence="4" id="KW-1185">Reference proteome</keyword>
<dbReference type="AlphaFoldDB" id="A0A2T4ZC81"/>
<keyword evidence="2" id="KW-0812">Transmembrane</keyword>
<proteinExistence type="predicted"/>
<name>A0A2T4ZC81_9BACL</name>
<feature type="transmembrane region" description="Helical" evidence="2">
    <location>
        <begin position="12"/>
        <end position="30"/>
    </location>
</feature>
<protein>
    <submittedName>
        <fullName evidence="3">Uncharacterized protein</fullName>
    </submittedName>
</protein>
<accession>A0A2T4ZC81</accession>
<reference evidence="3 4" key="1">
    <citation type="submission" date="2018-04" db="EMBL/GenBank/DDBJ databases">
        <title>Genomic Encyclopedia of Archaeal and Bacterial Type Strains, Phase II (KMG-II): from individual species to whole genera.</title>
        <authorList>
            <person name="Goeker M."/>
        </authorList>
    </citation>
    <scope>NUCLEOTIDE SEQUENCE [LARGE SCALE GENOMIC DNA]</scope>
    <source>
        <strain evidence="3 4">DSM 45169</strain>
    </source>
</reference>
<keyword evidence="2" id="KW-1133">Transmembrane helix</keyword>
<gene>
    <name evidence="3" type="ORF">C8J48_2105</name>
</gene>
<feature type="compositionally biased region" description="Basic and acidic residues" evidence="1">
    <location>
        <begin position="63"/>
        <end position="72"/>
    </location>
</feature>